<name>A0ACD4CWZ1_9HYPH</name>
<reference evidence="1" key="1">
    <citation type="submission" date="2022-09" db="EMBL/GenBank/DDBJ databases">
        <title>Interaction between co-microsymbionts with complementary sets of symbiotic genes in legume-rhizobium systems.</title>
        <authorList>
            <person name="Safronova V."/>
            <person name="Sazanova A."/>
            <person name="Afonin A."/>
            <person name="Chirak E."/>
        </authorList>
    </citation>
    <scope>NUCLEOTIDE SEQUENCE</scope>
    <source>
        <strain evidence="1">A18/3m</strain>
    </source>
</reference>
<evidence type="ECO:0000313" key="2">
    <source>
        <dbReference type="Proteomes" id="UP001061991"/>
    </source>
</evidence>
<accession>A0ACD4CWZ1</accession>
<protein>
    <submittedName>
        <fullName evidence="1">Type I secretion system permease/ATPase</fullName>
    </submittedName>
</protein>
<keyword evidence="1" id="KW-0614">Plasmid</keyword>
<gene>
    <name evidence="1" type="ORF">N8E88_04600</name>
</gene>
<organism evidence="1 2">
    <name type="scientific">Phyllobacterium zundukense</name>
    <dbReference type="NCBI Taxonomy" id="1867719"/>
    <lineage>
        <taxon>Bacteria</taxon>
        <taxon>Pseudomonadati</taxon>
        <taxon>Pseudomonadota</taxon>
        <taxon>Alphaproteobacteria</taxon>
        <taxon>Hyphomicrobiales</taxon>
        <taxon>Phyllobacteriaceae</taxon>
        <taxon>Phyllobacterium</taxon>
    </lineage>
</organism>
<evidence type="ECO:0000313" key="1">
    <source>
        <dbReference type="EMBL" id="UXN58110.1"/>
    </source>
</evidence>
<sequence length="554" mass="59279">MGKTKAAFVGVALLSGTTNILMLTGPLFMMQVYDRVLASRSVPTLVALSILAIGLYAFIGLLEIIRSRILARIGQQIEEELGGQTFDAVLTLPLRTSKKEVVAQPLRDLDQLRQFMSGPGPIAICDMPWLPIYLAVLFLFHPYLGWLTVAGAVTLIVLTIVSDVTLRGPLSRITQLGSLRAEFVEAGRRNAEALHAMGMRGAFAARWRETNDIYLAEQRQTSDKTGGFTAASKVFRLALQSAILALAAWLSIYQLVSPGAMIASSILTSKALSPIEQAISQWRSFLGARQSRRRLHELLEKVAFDKQPMSLPAPKQSLDVAGLTVVAPGSISAIIRDVSFALQSRHGLGIIGPSGSGKSTLARALVGVWQPVRGTIRLDGAEIEQWNPEVLGPAIGYLPQGVELFDGTIAENISRFCGPAKSSDIIEAATQAGVHDMVLSLQDGYNTRIGVGGAVLSAGQRQRIGLARALFGKPFLIVLDEPNASLDAEGEAALTNAIVNARQSGSIVIVIAHRPNALAAVDHVLVLAEGRVAAFGPRDEVLRKTTVRAVPESA</sequence>
<proteinExistence type="predicted"/>
<dbReference type="Proteomes" id="UP001061991">
    <property type="component" value="Plasmid p_unnamed2"/>
</dbReference>
<geneLocation type="plasmid" evidence="1 2">
    <name>p_unnamed2</name>
</geneLocation>
<dbReference type="EMBL" id="CP104971">
    <property type="protein sequence ID" value="UXN58110.1"/>
    <property type="molecule type" value="Genomic_DNA"/>
</dbReference>
<keyword evidence="2" id="KW-1185">Reference proteome</keyword>